<proteinExistence type="predicted"/>
<keyword evidence="2" id="KW-1185">Reference proteome</keyword>
<dbReference type="EMBL" id="LXQA011218800">
    <property type="protein sequence ID" value="MCI89413.1"/>
    <property type="molecule type" value="Genomic_DNA"/>
</dbReference>
<dbReference type="Proteomes" id="UP000265520">
    <property type="component" value="Unassembled WGS sequence"/>
</dbReference>
<comment type="caution">
    <text evidence="1">The sequence shown here is derived from an EMBL/GenBank/DDBJ whole genome shotgun (WGS) entry which is preliminary data.</text>
</comment>
<accession>A0A392VPJ6</accession>
<reference evidence="1 2" key="1">
    <citation type="journal article" date="2018" name="Front. Plant Sci.">
        <title>Red Clover (Trifolium pratense) and Zigzag Clover (T. medium) - A Picture of Genomic Similarities and Differences.</title>
        <authorList>
            <person name="Dluhosova J."/>
            <person name="Istvanek J."/>
            <person name="Nedelnik J."/>
            <person name="Repkova J."/>
        </authorList>
    </citation>
    <scope>NUCLEOTIDE SEQUENCE [LARGE SCALE GENOMIC DNA]</scope>
    <source>
        <strain evidence="2">cv. 10/8</strain>
        <tissue evidence="1">Leaf</tissue>
    </source>
</reference>
<name>A0A392VPJ6_9FABA</name>
<evidence type="ECO:0000313" key="1">
    <source>
        <dbReference type="EMBL" id="MCI89413.1"/>
    </source>
</evidence>
<organism evidence="1 2">
    <name type="scientific">Trifolium medium</name>
    <dbReference type="NCBI Taxonomy" id="97028"/>
    <lineage>
        <taxon>Eukaryota</taxon>
        <taxon>Viridiplantae</taxon>
        <taxon>Streptophyta</taxon>
        <taxon>Embryophyta</taxon>
        <taxon>Tracheophyta</taxon>
        <taxon>Spermatophyta</taxon>
        <taxon>Magnoliopsida</taxon>
        <taxon>eudicotyledons</taxon>
        <taxon>Gunneridae</taxon>
        <taxon>Pentapetalae</taxon>
        <taxon>rosids</taxon>
        <taxon>fabids</taxon>
        <taxon>Fabales</taxon>
        <taxon>Fabaceae</taxon>
        <taxon>Papilionoideae</taxon>
        <taxon>50 kb inversion clade</taxon>
        <taxon>NPAAA clade</taxon>
        <taxon>Hologalegina</taxon>
        <taxon>IRL clade</taxon>
        <taxon>Trifolieae</taxon>
        <taxon>Trifolium</taxon>
    </lineage>
</organism>
<protein>
    <submittedName>
        <fullName evidence="1">Uncharacterized protein</fullName>
    </submittedName>
</protein>
<sequence>MYTTPSASTGGFNGAPPAEVNILI</sequence>
<dbReference type="AlphaFoldDB" id="A0A392VPJ6"/>
<evidence type="ECO:0000313" key="2">
    <source>
        <dbReference type="Proteomes" id="UP000265520"/>
    </source>
</evidence>
<feature type="non-terminal residue" evidence="1">
    <location>
        <position position="24"/>
    </location>
</feature>